<sequence>MPSAASPSDLWPQSGPVVAAVRFDECGRHCLRQALRLAAHRGQPAIALHILHETSRTMGFYRHHDDGDVLRPSLDVAKELLAGFAAEAVADEPDAAGVALRQLVVPGVPERRIVEVARRIESALIIIIGGRRKTGLDRLLGRDVTGAVLRQAPCPVQVLDAAGNALDPHDLRPIGPSQPLPPAVEST</sequence>
<name>A0ABS1CIV7_9GAMM</name>
<dbReference type="EMBL" id="NRRV01000033">
    <property type="protein sequence ID" value="MBK1631848.1"/>
    <property type="molecule type" value="Genomic_DNA"/>
</dbReference>
<evidence type="ECO:0000313" key="4">
    <source>
        <dbReference type="EMBL" id="MBK1631848.1"/>
    </source>
</evidence>
<dbReference type="Gene3D" id="3.40.50.12370">
    <property type="match status" value="1"/>
</dbReference>
<organism evidence="4 5">
    <name type="scientific">Thiohalocapsa halophila</name>
    <dbReference type="NCBI Taxonomy" id="69359"/>
    <lineage>
        <taxon>Bacteria</taxon>
        <taxon>Pseudomonadati</taxon>
        <taxon>Pseudomonadota</taxon>
        <taxon>Gammaproteobacteria</taxon>
        <taxon>Chromatiales</taxon>
        <taxon>Chromatiaceae</taxon>
        <taxon>Thiohalocapsa</taxon>
    </lineage>
</organism>
<gene>
    <name evidence="4" type="ORF">CKO31_14100</name>
</gene>
<dbReference type="PANTHER" id="PTHR46268">
    <property type="entry name" value="STRESS RESPONSE PROTEIN NHAX"/>
    <property type="match status" value="1"/>
</dbReference>
<dbReference type="Pfam" id="PF00582">
    <property type="entry name" value="Usp"/>
    <property type="match status" value="1"/>
</dbReference>
<dbReference type="SUPFAM" id="SSF52402">
    <property type="entry name" value="Adenine nucleotide alpha hydrolases-like"/>
    <property type="match status" value="1"/>
</dbReference>
<dbReference type="InterPro" id="IPR006016">
    <property type="entry name" value="UspA"/>
</dbReference>
<dbReference type="RefSeq" id="WP_200238718.1">
    <property type="nucleotide sequence ID" value="NZ_NRRV01000033.1"/>
</dbReference>
<dbReference type="CDD" id="cd00293">
    <property type="entry name" value="USP-like"/>
    <property type="match status" value="1"/>
</dbReference>
<evidence type="ECO:0000256" key="2">
    <source>
        <dbReference type="SAM" id="MobiDB-lite"/>
    </source>
</evidence>
<keyword evidence="5" id="KW-1185">Reference proteome</keyword>
<comment type="caution">
    <text evidence="4">The sequence shown here is derived from an EMBL/GenBank/DDBJ whole genome shotgun (WGS) entry which is preliminary data.</text>
</comment>
<evidence type="ECO:0000256" key="1">
    <source>
        <dbReference type="ARBA" id="ARBA00008791"/>
    </source>
</evidence>
<dbReference type="PANTHER" id="PTHR46268:SF6">
    <property type="entry name" value="UNIVERSAL STRESS PROTEIN UP12"/>
    <property type="match status" value="1"/>
</dbReference>
<feature type="compositionally biased region" description="Pro residues" evidence="2">
    <location>
        <begin position="176"/>
        <end position="187"/>
    </location>
</feature>
<feature type="domain" description="UspA" evidence="3">
    <location>
        <begin position="16"/>
        <end position="158"/>
    </location>
</feature>
<accession>A0ABS1CIV7</accession>
<comment type="similarity">
    <text evidence="1">Belongs to the universal stress protein A family.</text>
</comment>
<evidence type="ECO:0000259" key="3">
    <source>
        <dbReference type="Pfam" id="PF00582"/>
    </source>
</evidence>
<dbReference type="Proteomes" id="UP000748752">
    <property type="component" value="Unassembled WGS sequence"/>
</dbReference>
<evidence type="ECO:0000313" key="5">
    <source>
        <dbReference type="Proteomes" id="UP000748752"/>
    </source>
</evidence>
<protein>
    <recommendedName>
        <fullName evidence="3">UspA domain-containing protein</fullName>
    </recommendedName>
</protein>
<feature type="region of interest" description="Disordered" evidence="2">
    <location>
        <begin position="167"/>
        <end position="187"/>
    </location>
</feature>
<proteinExistence type="inferred from homology"/>
<reference evidence="4 5" key="1">
    <citation type="journal article" date="2020" name="Microorganisms">
        <title>Osmotic Adaptation and Compatible Solute Biosynthesis of Phototrophic Bacteria as Revealed from Genome Analyses.</title>
        <authorList>
            <person name="Imhoff J.F."/>
            <person name="Rahn T."/>
            <person name="Kunzel S."/>
            <person name="Keller A."/>
            <person name="Neulinger S.C."/>
        </authorList>
    </citation>
    <scope>NUCLEOTIDE SEQUENCE [LARGE SCALE GENOMIC DNA]</scope>
    <source>
        <strain evidence="4 5">DSM 6210</strain>
    </source>
</reference>